<organism evidence="1 2">
    <name type="scientific">Phytophthora megakarya</name>
    <dbReference type="NCBI Taxonomy" id="4795"/>
    <lineage>
        <taxon>Eukaryota</taxon>
        <taxon>Sar</taxon>
        <taxon>Stramenopiles</taxon>
        <taxon>Oomycota</taxon>
        <taxon>Peronosporomycetes</taxon>
        <taxon>Peronosporales</taxon>
        <taxon>Peronosporaceae</taxon>
        <taxon>Phytophthora</taxon>
    </lineage>
</organism>
<dbReference type="OrthoDB" id="94678at2759"/>
<dbReference type="AlphaFoldDB" id="A0A225VQ34"/>
<reference evidence="2" key="1">
    <citation type="submission" date="2017-03" db="EMBL/GenBank/DDBJ databases">
        <title>Phytopthora megakarya and P. palmivora, two closely related causual agents of cacao black pod achieved similar genome size and gene model numbers by different mechanisms.</title>
        <authorList>
            <person name="Ali S."/>
            <person name="Shao J."/>
            <person name="Larry D.J."/>
            <person name="Kronmiller B."/>
            <person name="Shen D."/>
            <person name="Strem M.D."/>
            <person name="Melnick R.L."/>
            <person name="Guiltinan M.J."/>
            <person name="Tyler B.M."/>
            <person name="Meinhardt L.W."/>
            <person name="Bailey B.A."/>
        </authorList>
    </citation>
    <scope>NUCLEOTIDE SEQUENCE [LARGE SCALE GENOMIC DNA]</scope>
    <source>
        <strain evidence="2">zdho120</strain>
    </source>
</reference>
<dbReference type="Proteomes" id="UP000198211">
    <property type="component" value="Unassembled WGS sequence"/>
</dbReference>
<name>A0A225VQ34_9STRA</name>
<protein>
    <submittedName>
        <fullName evidence="1">Uncharacterized protein</fullName>
    </submittedName>
</protein>
<comment type="caution">
    <text evidence="1">The sequence shown here is derived from an EMBL/GenBank/DDBJ whole genome shotgun (WGS) entry which is preliminary data.</text>
</comment>
<keyword evidence="2" id="KW-1185">Reference proteome</keyword>
<sequence>MTILMMAKMLQRPIYLVEGCGGLDNASYQIFKPIHKVTKTQNYMTSRGISYKECEATQWISALQQNCKISKDLDNVPLCFTSGSFITHGSNLEKHLLRKRYTGSLTRFLKNLAMLRKMKLVKLQTLR</sequence>
<accession>A0A225VQ34</accession>
<evidence type="ECO:0000313" key="1">
    <source>
        <dbReference type="EMBL" id="OWZ07641.1"/>
    </source>
</evidence>
<dbReference type="EMBL" id="NBNE01003457">
    <property type="protein sequence ID" value="OWZ07641.1"/>
    <property type="molecule type" value="Genomic_DNA"/>
</dbReference>
<evidence type="ECO:0000313" key="2">
    <source>
        <dbReference type="Proteomes" id="UP000198211"/>
    </source>
</evidence>
<proteinExistence type="predicted"/>
<gene>
    <name evidence="1" type="ORF">PHMEG_00019940</name>
</gene>